<dbReference type="AlphaFoldDB" id="A0A5J9WHP4"/>
<dbReference type="Gramene" id="TVU46804">
    <property type="protein sequence ID" value="TVU46804"/>
    <property type="gene ID" value="EJB05_06369"/>
</dbReference>
<dbReference type="Gene3D" id="3.90.1150.160">
    <property type="match status" value="1"/>
</dbReference>
<sequence>MPPDAQHVTVLRFVVRAADFAHAMAKGLFLHLDKVMRQLDALPSPKLTILPRPAGGTVAALGLPLPCP</sequence>
<evidence type="ECO:0000313" key="1">
    <source>
        <dbReference type="EMBL" id="TVU46804.1"/>
    </source>
</evidence>
<organism evidence="1 2">
    <name type="scientific">Eragrostis curvula</name>
    <name type="common">weeping love grass</name>
    <dbReference type="NCBI Taxonomy" id="38414"/>
    <lineage>
        <taxon>Eukaryota</taxon>
        <taxon>Viridiplantae</taxon>
        <taxon>Streptophyta</taxon>
        <taxon>Embryophyta</taxon>
        <taxon>Tracheophyta</taxon>
        <taxon>Spermatophyta</taxon>
        <taxon>Magnoliopsida</taxon>
        <taxon>Liliopsida</taxon>
        <taxon>Poales</taxon>
        <taxon>Poaceae</taxon>
        <taxon>PACMAD clade</taxon>
        <taxon>Chloridoideae</taxon>
        <taxon>Eragrostideae</taxon>
        <taxon>Eragrostidinae</taxon>
        <taxon>Eragrostis</taxon>
    </lineage>
</organism>
<protein>
    <submittedName>
        <fullName evidence="1">Uncharacterized protein</fullName>
    </submittedName>
</protein>
<dbReference type="Proteomes" id="UP000324897">
    <property type="component" value="Chromosome 5"/>
</dbReference>
<gene>
    <name evidence="1" type="ORF">EJB05_06369</name>
</gene>
<accession>A0A5J9WHP4</accession>
<comment type="caution">
    <text evidence="1">The sequence shown here is derived from an EMBL/GenBank/DDBJ whole genome shotgun (WGS) entry which is preliminary data.</text>
</comment>
<evidence type="ECO:0000313" key="2">
    <source>
        <dbReference type="Proteomes" id="UP000324897"/>
    </source>
</evidence>
<dbReference type="EMBL" id="RWGY01000004">
    <property type="protein sequence ID" value="TVU46804.1"/>
    <property type="molecule type" value="Genomic_DNA"/>
</dbReference>
<keyword evidence="2" id="KW-1185">Reference proteome</keyword>
<proteinExistence type="predicted"/>
<dbReference type="OrthoDB" id="1937243at2759"/>
<reference evidence="1 2" key="1">
    <citation type="journal article" date="2019" name="Sci. Rep.">
        <title>A high-quality genome of Eragrostis curvula grass provides insights into Poaceae evolution and supports new strategies to enhance forage quality.</title>
        <authorList>
            <person name="Carballo J."/>
            <person name="Santos B.A.C.M."/>
            <person name="Zappacosta D."/>
            <person name="Garbus I."/>
            <person name="Selva J.P."/>
            <person name="Gallo C.A."/>
            <person name="Diaz A."/>
            <person name="Albertini E."/>
            <person name="Caccamo M."/>
            <person name="Echenique V."/>
        </authorList>
    </citation>
    <scope>NUCLEOTIDE SEQUENCE [LARGE SCALE GENOMIC DNA]</scope>
    <source>
        <strain evidence="2">cv. Victoria</strain>
        <tissue evidence="1">Leaf</tissue>
    </source>
</reference>
<name>A0A5J9WHP4_9POAL</name>
<feature type="non-terminal residue" evidence="1">
    <location>
        <position position="1"/>
    </location>
</feature>